<dbReference type="SUPFAM" id="SSF53720">
    <property type="entry name" value="ALDH-like"/>
    <property type="match status" value="1"/>
</dbReference>
<feature type="domain" description="Aldehyde dehydrogenase" evidence="2">
    <location>
        <begin position="22"/>
        <end position="92"/>
    </location>
</feature>
<reference evidence="3" key="1">
    <citation type="submission" date="2021-04" db="EMBL/GenBank/DDBJ databases">
        <title>Biosynthetic gene clusters of Dactylosporangioum roseum.</title>
        <authorList>
            <person name="Hartkoorn R.C."/>
            <person name="Beaudoing E."/>
            <person name="Hot D."/>
            <person name="Moureu S."/>
        </authorList>
    </citation>
    <scope>NUCLEOTIDE SEQUENCE</scope>
    <source>
        <strain evidence="3">NRRL B-16295</strain>
    </source>
</reference>
<evidence type="ECO:0000313" key="4">
    <source>
        <dbReference type="Proteomes" id="UP001058271"/>
    </source>
</evidence>
<evidence type="ECO:0000313" key="3">
    <source>
        <dbReference type="EMBL" id="UWZ39500.1"/>
    </source>
</evidence>
<evidence type="ECO:0000256" key="1">
    <source>
        <dbReference type="ARBA" id="ARBA00023002"/>
    </source>
</evidence>
<dbReference type="Pfam" id="PF00171">
    <property type="entry name" value="Aldedh"/>
    <property type="match status" value="1"/>
</dbReference>
<keyword evidence="1" id="KW-0560">Oxidoreductase</keyword>
<evidence type="ECO:0000259" key="2">
    <source>
        <dbReference type="Pfam" id="PF00171"/>
    </source>
</evidence>
<name>A0ABY5ZBN2_9ACTN</name>
<organism evidence="3 4">
    <name type="scientific">Dactylosporangium roseum</name>
    <dbReference type="NCBI Taxonomy" id="47989"/>
    <lineage>
        <taxon>Bacteria</taxon>
        <taxon>Bacillati</taxon>
        <taxon>Actinomycetota</taxon>
        <taxon>Actinomycetes</taxon>
        <taxon>Micromonosporales</taxon>
        <taxon>Micromonosporaceae</taxon>
        <taxon>Dactylosporangium</taxon>
    </lineage>
</organism>
<accession>A0ABY5ZBN2</accession>
<gene>
    <name evidence="3" type="ORF">Drose_15450</name>
</gene>
<dbReference type="RefSeq" id="WP_260728910.1">
    <property type="nucleotide sequence ID" value="NZ_BAAABS010000016.1"/>
</dbReference>
<protein>
    <submittedName>
        <fullName evidence="3">Aldehyde dehydrogenase</fullName>
    </submittedName>
</protein>
<dbReference type="InterPro" id="IPR015590">
    <property type="entry name" value="Aldehyde_DH_dom"/>
</dbReference>
<dbReference type="EMBL" id="CP073721">
    <property type="protein sequence ID" value="UWZ39500.1"/>
    <property type="molecule type" value="Genomic_DNA"/>
</dbReference>
<dbReference type="InterPro" id="IPR016162">
    <property type="entry name" value="Ald_DH_N"/>
</dbReference>
<dbReference type="InterPro" id="IPR016161">
    <property type="entry name" value="Ald_DH/histidinol_DH"/>
</dbReference>
<dbReference type="Gene3D" id="3.40.605.10">
    <property type="entry name" value="Aldehyde Dehydrogenase, Chain A, domain 1"/>
    <property type="match status" value="1"/>
</dbReference>
<proteinExistence type="predicted"/>
<sequence length="108" mass="11776">MTTIDTVIDQPGALIDGVWTGGDQVLPTIDPATGEEHGRIHTSATSDVDRAVATARAASRGWSRTSPSERGALLSRWAQLIFENQERLALYEFTREKAVAVKLLRGQD</sequence>
<dbReference type="Proteomes" id="UP001058271">
    <property type="component" value="Chromosome"/>
</dbReference>
<dbReference type="PANTHER" id="PTHR11699">
    <property type="entry name" value="ALDEHYDE DEHYDROGENASE-RELATED"/>
    <property type="match status" value="1"/>
</dbReference>
<keyword evidence="4" id="KW-1185">Reference proteome</keyword>